<dbReference type="InterPro" id="IPR040982">
    <property type="entry name" value="DNA_pol3_finger"/>
</dbReference>
<evidence type="ECO:0000256" key="4">
    <source>
        <dbReference type="ARBA" id="ARBA00022932"/>
    </source>
</evidence>
<dbReference type="AlphaFoldDB" id="T0BUH8"/>
<sequence length="735" mass="84210">MINLHNHSYYSPLDGFNSPEQIVETAKALNQSHISLTDHGQVSGLYDFWTAARKHGIVPILGDEVYFVPDATIKGDDVDKKRSLAEEEYDEVDESNTRRKKKSRPNRHLILLAKNYTGYQNLLRLHTESNRPENYYYTNRVDFNLLEQYSDGLICTSSCVGGPISRAILDDRWELVHEYTQRLFNIFGDDFYLEIQPHIVDKDGVNIQLVVNNGIVNLSREYGIPIIATCDSHYARPEHRQFQDAVFCIGQSKGNRRVTIYDENRLRYGDSQFIMSADECISYFERQGFDLTIAREAIERTHEVAAKVESYDLPSGLPLMPKFDTGGVDTEEYIREQINVGYQRNIAPYISPEQRAQYLARIRDEYEVIRTGMNNQSFSDYFLVVADMIRAAEERGVQTGAGRGSVGGSLIARALGMTKIDPIEHGLYFERFLNKDRIGPPDVDSDFAEQLPVIRYLQQKYGFDHVARVKTYVYLQPKSAVLMAQKALGLPYNEISNVTKYMSNDDLDMQYKNNPEFHKLCDTYPELLPLAKGLVGVIEHSGLHACAVVVSPEPLTLHTGLDYNKEDNVWVAEYEYKTLEHIGLQKIDVLGLNTLSIMRETLNLIREHEGIEIDLQRIPTDDIKTFELFGEGRTSAIFQFEESWQQQYLQQLKPHSIGELSFLTALGRPGAMQYIDVAIRRKRGQEPIEYYHPDFEPILRDTYGIIAYQEQTMRIARDICGFTMGEADILRKAIG</sequence>
<dbReference type="PANTHER" id="PTHR32294">
    <property type="entry name" value="DNA POLYMERASE III SUBUNIT ALPHA"/>
    <property type="match status" value="1"/>
</dbReference>
<dbReference type="eggNOG" id="COG0587">
    <property type="taxonomic scope" value="Bacteria"/>
</dbReference>
<dbReference type="GO" id="GO:0003887">
    <property type="term" value="F:DNA-directed DNA polymerase activity"/>
    <property type="evidence" value="ECO:0007669"/>
    <property type="project" value="UniProtKB-KW"/>
</dbReference>
<dbReference type="RefSeq" id="WP_021296182.1">
    <property type="nucleotide sequence ID" value="NZ_AURB01000124.1"/>
</dbReference>
<reference evidence="7" key="1">
    <citation type="journal article" date="2022" name="G3 (Bethesda)">
        <title>Unveiling the complete genome sequence of Alicyclobacillus acidoterrestris DSM 3922T, a taint-producing strain.</title>
        <authorList>
            <person name="Leonardo I.C."/>
            <person name="Barreto Crespo M.T."/>
            <person name="Gaspar F.B."/>
        </authorList>
    </citation>
    <scope>NUCLEOTIDE SEQUENCE [LARGE SCALE GENOMIC DNA]</scope>
    <source>
        <strain evidence="7">DSM 3922</strain>
    </source>
</reference>
<dbReference type="OrthoDB" id="9803237at2"/>
<dbReference type="EC" id="2.7.7.7" evidence="6"/>
<organism evidence="6 7">
    <name type="scientific">Alicyclobacillus acidoterrestris (strain ATCC 49025 / DSM 3922 / CIP 106132 / NCIMB 13137 / GD3B)</name>
    <dbReference type="NCBI Taxonomy" id="1356854"/>
    <lineage>
        <taxon>Bacteria</taxon>
        <taxon>Bacillati</taxon>
        <taxon>Bacillota</taxon>
        <taxon>Bacilli</taxon>
        <taxon>Bacillales</taxon>
        <taxon>Alicyclobacillaceae</taxon>
        <taxon>Alicyclobacillus</taxon>
    </lineage>
</organism>
<keyword evidence="4" id="KW-0239">DNA-directed DNA polymerase</keyword>
<evidence type="ECO:0000259" key="5">
    <source>
        <dbReference type="SMART" id="SM00481"/>
    </source>
</evidence>
<accession>T0BUH8</accession>
<accession>A0A9E7CYU9</accession>
<protein>
    <submittedName>
        <fullName evidence="6">DNA polymerase III subunit alpha</fullName>
        <ecNumber evidence="6">2.7.7.7</ecNumber>
    </submittedName>
</protein>
<dbReference type="SMART" id="SM00481">
    <property type="entry name" value="POLIIIAc"/>
    <property type="match status" value="1"/>
</dbReference>
<keyword evidence="7" id="KW-1185">Reference proteome</keyword>
<keyword evidence="2 6" id="KW-0548">Nucleotidyltransferase</keyword>
<dbReference type="Pfam" id="PF17657">
    <property type="entry name" value="DNA_pol3_finger"/>
    <property type="match status" value="1"/>
</dbReference>
<keyword evidence="1 6" id="KW-0808">Transferase</keyword>
<evidence type="ECO:0000313" key="7">
    <source>
        <dbReference type="Proteomes" id="UP000829401"/>
    </source>
</evidence>
<evidence type="ECO:0000256" key="2">
    <source>
        <dbReference type="ARBA" id="ARBA00022695"/>
    </source>
</evidence>
<dbReference type="GO" id="GO:0008408">
    <property type="term" value="F:3'-5' exonuclease activity"/>
    <property type="evidence" value="ECO:0007669"/>
    <property type="project" value="InterPro"/>
</dbReference>
<dbReference type="PANTHER" id="PTHR32294:SF0">
    <property type="entry name" value="DNA POLYMERASE III SUBUNIT ALPHA"/>
    <property type="match status" value="1"/>
</dbReference>
<dbReference type="InterPro" id="IPR004805">
    <property type="entry name" value="DnaE2/DnaE/PolC"/>
</dbReference>
<dbReference type="EMBL" id="CP080467">
    <property type="protein sequence ID" value="UNO47947.1"/>
    <property type="molecule type" value="Genomic_DNA"/>
</dbReference>
<keyword evidence="3" id="KW-0235">DNA replication</keyword>
<dbReference type="KEGG" id="aaco:K1I37_14830"/>
<evidence type="ECO:0000256" key="3">
    <source>
        <dbReference type="ARBA" id="ARBA00022705"/>
    </source>
</evidence>
<evidence type="ECO:0000256" key="1">
    <source>
        <dbReference type="ARBA" id="ARBA00022679"/>
    </source>
</evidence>
<proteinExistence type="predicted"/>
<name>T0BUH8_ALIAG</name>
<dbReference type="InterPro" id="IPR003141">
    <property type="entry name" value="Pol/His_phosphatase_N"/>
</dbReference>
<gene>
    <name evidence="6" type="primary">dnaE</name>
    <name evidence="6" type="ORF">K1I37_14830</name>
</gene>
<dbReference type="SUPFAM" id="SSF89550">
    <property type="entry name" value="PHP domain-like"/>
    <property type="match status" value="1"/>
</dbReference>
<dbReference type="Pfam" id="PF02811">
    <property type="entry name" value="PHP"/>
    <property type="match status" value="1"/>
</dbReference>
<dbReference type="Pfam" id="PF07733">
    <property type="entry name" value="DNA_pol3_alpha"/>
    <property type="match status" value="1"/>
</dbReference>
<dbReference type="InterPro" id="IPR016195">
    <property type="entry name" value="Pol/histidinol_Pase-like"/>
</dbReference>
<feature type="domain" description="Polymerase/histidinol phosphatase N-terminal" evidence="5">
    <location>
        <begin position="2"/>
        <end position="69"/>
    </location>
</feature>
<dbReference type="NCBIfam" id="TIGR00594">
    <property type="entry name" value="polc"/>
    <property type="match status" value="1"/>
</dbReference>
<dbReference type="STRING" id="1356854.N007_05695"/>
<dbReference type="InterPro" id="IPR004013">
    <property type="entry name" value="PHP_dom"/>
</dbReference>
<dbReference type="Proteomes" id="UP000829401">
    <property type="component" value="Chromosome"/>
</dbReference>
<dbReference type="Gene3D" id="3.20.20.140">
    <property type="entry name" value="Metal-dependent hydrolases"/>
    <property type="match status" value="1"/>
</dbReference>
<evidence type="ECO:0000313" key="6">
    <source>
        <dbReference type="EMBL" id="UNO47947.1"/>
    </source>
</evidence>
<dbReference type="GO" id="GO:0006260">
    <property type="term" value="P:DNA replication"/>
    <property type="evidence" value="ECO:0007669"/>
    <property type="project" value="UniProtKB-KW"/>
</dbReference>
<dbReference type="InterPro" id="IPR011708">
    <property type="entry name" value="DNA_pol3_alpha_NTPase_dom"/>
</dbReference>